<accession>A0A1B2IDQ1</accession>
<name>A0A1B2IDQ1_9CAUD</name>
<sequence length="388" mass="44376">MVVAEKIFSFRPIAKAASLTRMLVFSDVHLLHRRVPTWHMVTYLRDMIEACGNTVDAIYIAGDLFDDSRYLRQSDSQESVGFVTWLLWWCKSTNTALRILEGTPSHDHGQSKIVETLNLAIGAECLYLDKIGIFYDEVINATVGWVQDEYKANGADSINAVATEQEMAELMATRCLDKVDFFFMHGCFKFQLPMIDSPRSFDEAFWLSRTRHGIYIGHDHRRKTLDKITVTGSTDRLTVGEEEPKGMTIVDFNDTLSRNWFYENPYACPQRKVRHNDDQDAHYEACIEALRFIDEHPASQIGWLEIEYQAGSPIAGHIARWKKQYSFHIEGSKVATAEEKELLTQAFSNEASVVEAITPENTERILLEEMAGMKYNPTIVSEIIRKVL</sequence>
<dbReference type="InterPro" id="IPR029052">
    <property type="entry name" value="Metallo-depent_PP-like"/>
</dbReference>
<evidence type="ECO:0000313" key="1">
    <source>
        <dbReference type="EMBL" id="ANZ49391.1"/>
    </source>
</evidence>
<proteinExistence type="predicted"/>
<reference evidence="1 2" key="1">
    <citation type="submission" date="2016-06" db="EMBL/GenBank/DDBJ databases">
        <authorList>
            <person name="Kjaerup R.B."/>
            <person name="Dalgaard T.S."/>
            <person name="Juul-Madsen H.R."/>
        </authorList>
    </citation>
    <scope>NUCLEOTIDE SEQUENCE [LARGE SCALE GENOMIC DNA]</scope>
</reference>
<dbReference type="PANTHER" id="PTHR30337">
    <property type="entry name" value="COMPONENT OF ATP-DEPENDENT DSDNA EXONUCLEASE"/>
    <property type="match status" value="1"/>
</dbReference>
<dbReference type="Gene3D" id="3.60.21.10">
    <property type="match status" value="1"/>
</dbReference>
<gene>
    <name evidence="1" type="ORF">KWAN_39</name>
</gene>
<dbReference type="GeneID" id="29061883"/>
<dbReference type="Proteomes" id="UP000202923">
    <property type="component" value="Genome"/>
</dbReference>
<dbReference type="InterPro" id="IPR050535">
    <property type="entry name" value="DNA_Repair-Maintenance_Comp"/>
</dbReference>
<dbReference type="SUPFAM" id="SSF56300">
    <property type="entry name" value="Metallo-dependent phosphatases"/>
    <property type="match status" value="1"/>
</dbReference>
<dbReference type="OrthoDB" id="5080at10239"/>
<dbReference type="EMBL" id="KX397369">
    <property type="protein sequence ID" value="ANZ49391.1"/>
    <property type="molecule type" value="Genomic_DNA"/>
</dbReference>
<dbReference type="RefSeq" id="YP_009278644.1">
    <property type="nucleotide sequence ID" value="NC_031010.1"/>
</dbReference>
<organism evidence="1 2">
    <name type="scientific">Erwinia phage vB_EamM_Kwan</name>
    <dbReference type="NCBI Taxonomy" id="1883374"/>
    <lineage>
        <taxon>Viruses</taxon>
        <taxon>Duplodnaviria</taxon>
        <taxon>Heunggongvirae</taxon>
        <taxon>Uroviricota</taxon>
        <taxon>Caudoviricetes</taxon>
        <taxon>Chimalliviridae</taxon>
        <taxon>Wellingtonvirus</taxon>
        <taxon>Wellingtonvirus wellington</taxon>
    </lineage>
</organism>
<evidence type="ECO:0000313" key="2">
    <source>
        <dbReference type="Proteomes" id="UP000202923"/>
    </source>
</evidence>
<dbReference type="KEGG" id="vg:29061883"/>
<protein>
    <submittedName>
        <fullName evidence="1">Putative nuclease SbcCD D subunit</fullName>
    </submittedName>
</protein>